<organism evidence="1 2">
    <name type="scientific">Portunus trituberculatus</name>
    <name type="common">Swimming crab</name>
    <name type="synonym">Neptunus trituberculatus</name>
    <dbReference type="NCBI Taxonomy" id="210409"/>
    <lineage>
        <taxon>Eukaryota</taxon>
        <taxon>Metazoa</taxon>
        <taxon>Ecdysozoa</taxon>
        <taxon>Arthropoda</taxon>
        <taxon>Crustacea</taxon>
        <taxon>Multicrustacea</taxon>
        <taxon>Malacostraca</taxon>
        <taxon>Eumalacostraca</taxon>
        <taxon>Eucarida</taxon>
        <taxon>Decapoda</taxon>
        <taxon>Pleocyemata</taxon>
        <taxon>Brachyura</taxon>
        <taxon>Eubrachyura</taxon>
        <taxon>Portunoidea</taxon>
        <taxon>Portunidae</taxon>
        <taxon>Portuninae</taxon>
        <taxon>Portunus</taxon>
    </lineage>
</organism>
<keyword evidence="2" id="KW-1185">Reference proteome</keyword>
<evidence type="ECO:0000313" key="1">
    <source>
        <dbReference type="EMBL" id="MPC23116.1"/>
    </source>
</evidence>
<evidence type="ECO:0000313" key="2">
    <source>
        <dbReference type="Proteomes" id="UP000324222"/>
    </source>
</evidence>
<name>A0A5B7DQB7_PORTR</name>
<proteinExistence type="predicted"/>
<dbReference type="EMBL" id="VSRR010001168">
    <property type="protein sequence ID" value="MPC23116.1"/>
    <property type="molecule type" value="Genomic_DNA"/>
</dbReference>
<dbReference type="Proteomes" id="UP000324222">
    <property type="component" value="Unassembled WGS sequence"/>
</dbReference>
<protein>
    <submittedName>
        <fullName evidence="1">Uncharacterized protein</fullName>
    </submittedName>
</protein>
<sequence length="192" mass="20846">MLASTSSTPALHFPTLRTTWAWNNEDLQTHLTLDTVTRAKVGGEEGLFAVCARQQIWVAVVGLGLVKGDEILTAFHRCMKCLATSRAAAPSTNSPMSCQGIRGVWCRSTMSVVNNAYLCSFLFISRPFTFISSTKSMPLLFTSLKLFPPPPFLSSSVLEPVLARSLPLLEKNLVLLTGGREVVLVSLPSCEG</sequence>
<comment type="caution">
    <text evidence="1">The sequence shown here is derived from an EMBL/GenBank/DDBJ whole genome shotgun (WGS) entry which is preliminary data.</text>
</comment>
<accession>A0A5B7DQB7</accession>
<gene>
    <name evidence="1" type="ORF">E2C01_016155</name>
</gene>
<dbReference type="AlphaFoldDB" id="A0A5B7DQB7"/>
<reference evidence="1 2" key="1">
    <citation type="submission" date="2019-05" db="EMBL/GenBank/DDBJ databases">
        <title>Another draft genome of Portunus trituberculatus and its Hox gene families provides insights of decapod evolution.</title>
        <authorList>
            <person name="Jeong J.-H."/>
            <person name="Song I."/>
            <person name="Kim S."/>
            <person name="Choi T."/>
            <person name="Kim D."/>
            <person name="Ryu S."/>
            <person name="Kim W."/>
        </authorList>
    </citation>
    <scope>NUCLEOTIDE SEQUENCE [LARGE SCALE GENOMIC DNA]</scope>
    <source>
        <tissue evidence="1">Muscle</tissue>
    </source>
</reference>